<evidence type="ECO:0000256" key="1">
    <source>
        <dbReference type="SAM" id="MobiDB-lite"/>
    </source>
</evidence>
<evidence type="ECO:0000313" key="2">
    <source>
        <dbReference type="EMBL" id="KAK0524311.1"/>
    </source>
</evidence>
<organism evidence="2 3">
    <name type="scientific">Tilletia horrida</name>
    <dbReference type="NCBI Taxonomy" id="155126"/>
    <lineage>
        <taxon>Eukaryota</taxon>
        <taxon>Fungi</taxon>
        <taxon>Dikarya</taxon>
        <taxon>Basidiomycota</taxon>
        <taxon>Ustilaginomycotina</taxon>
        <taxon>Exobasidiomycetes</taxon>
        <taxon>Tilletiales</taxon>
        <taxon>Tilletiaceae</taxon>
        <taxon>Tilletia</taxon>
    </lineage>
</organism>
<keyword evidence="3" id="KW-1185">Reference proteome</keyword>
<evidence type="ECO:0000313" key="3">
    <source>
        <dbReference type="Proteomes" id="UP001176521"/>
    </source>
</evidence>
<name>A0AAN6G6K1_9BASI</name>
<accession>A0AAN6G6K1</accession>
<reference evidence="2" key="1">
    <citation type="journal article" date="2023" name="PhytoFront">
        <title>Draft Genome Resources of Seven Strains of Tilletia horrida, Causal Agent of Kernel Smut of Rice.</title>
        <authorList>
            <person name="Khanal S."/>
            <person name="Antony Babu S."/>
            <person name="Zhou X.G."/>
        </authorList>
    </citation>
    <scope>NUCLEOTIDE SEQUENCE</scope>
    <source>
        <strain evidence="2">TX3</strain>
    </source>
</reference>
<dbReference type="Proteomes" id="UP001176521">
    <property type="component" value="Unassembled WGS sequence"/>
</dbReference>
<comment type="caution">
    <text evidence="2">The sequence shown here is derived from an EMBL/GenBank/DDBJ whole genome shotgun (WGS) entry which is preliminary data.</text>
</comment>
<dbReference type="AlphaFoldDB" id="A0AAN6G6K1"/>
<protein>
    <submittedName>
        <fullName evidence="2">Uncharacterized protein</fullName>
    </submittedName>
</protein>
<feature type="region of interest" description="Disordered" evidence="1">
    <location>
        <begin position="1"/>
        <end position="20"/>
    </location>
</feature>
<proteinExistence type="predicted"/>
<dbReference type="EMBL" id="JAPDMQ010000457">
    <property type="protein sequence ID" value="KAK0524311.1"/>
    <property type="molecule type" value="Genomic_DNA"/>
</dbReference>
<sequence length="568" mass="63028">MSHKSRAAATGAPAGKRRRIDEAEQADEAILRAGERVFAIPELLREIGSYLMRDRIDLLALGAVNRSCRQHVLPLWVCHLDVPLSTADKRASLFGSNPQLLRYVKYLRIWDDIAQYRGYKEASDRSSLVRHLDLCKVLLGILGGQTTSADDFPRIDLAIRLCDVDHFRSVLQLFPRLMQNIVSLRIFPSSAGVFVTSRDSVISLSLFVNHIQATARTRSTKGIITFAYAFEVIPCSKSRLQSIQITAAIHDKNDPSPISPFLTAHHQLEDLTIFAQKETAAFAGSLPSLRRCSVSLKLDTAAVGSAHMVSFSSGNASTPALSKLRIVTGTVCRSFFKTLADCPHKISHVILSHEDAPSGTEFLESVSNGFGLSNGPVEAALTCIEVNLEDQSLARIASAFRMAFQAGRLQNLAELQLIYQGQIESHVPAARMAQVKENEIGAVVTDFLGARRLRILRLGDGTSFGFSSYTMLDSHVFPPALEYLAWRDFTDSIPQYFRFVPTAQRRDSLNALHAPLPAHSKHGRLQRVPSIFRQPITRDGVWTRHYFAPERMATVLDHIPETPQFCLT</sequence>
<gene>
    <name evidence="2" type="ORF">OC842_005873</name>
</gene>